<reference evidence="2" key="1">
    <citation type="journal article" date="2023" name="Hortic. Res.">
        <title>A chromosome-level phased genome enabling allele-level studies in sweet orange: a case study on citrus Huanglongbing tolerance.</title>
        <authorList>
            <person name="Wu B."/>
            <person name="Yu Q."/>
            <person name="Deng Z."/>
            <person name="Duan Y."/>
            <person name="Luo F."/>
            <person name="Gmitter F. Jr."/>
        </authorList>
    </citation>
    <scope>NUCLEOTIDE SEQUENCE [LARGE SCALE GENOMIC DNA]</scope>
    <source>
        <strain evidence="2">cv. Valencia</strain>
    </source>
</reference>
<sequence length="674" mass="76995">MPEVISVEENERLRSTDFEIYEEEKRRSRSRYLSKKAMSASTRLTHSLRRRGRRVSDSRCAPISIEDVRDAAEEKAVNEFRNALIARDMLPSRHDDYHTMLRFLKARKFDIDKTFQMWVEMLNWRKENGVDTIMQDFVYEEYDEVQSCYPHGYHGVDKEGRPVYIERLGQIDPSKLMSCTTVERFLKYHVQGFEKTFSEKFPACSIAAKRHIDSTITILDVQGVNWMSFGKVAHDLVMRMQKIDGDNYPEILHQMFIVNAGSGFKLVWNTAKGFLDPKTTAKIQVLGYKFHDKLLEVIDSSQLPDFLGGTCSCPNEGGCLKSNKGPWSDPGIMKLVHAGNAMCSRKTKRSSDFDDLEIKLFSSKVANSEKSSADSTLDVRSNTSGFIKLVPLNDNGRMSEPTSTSSVAEQTDVAGVHEAISTNRLPHDNLTSENTQRRPLKKFIPRLMSVLVHFVLNLLACVLLFPWLKGLFVAQHSCKKLENQTKSPLPCTSSQEQSISQAVENQSFHPCWERLQRLEELVTDLVNKPKRIPPEKEDMLLESLSRIKSIEHDLQRTKKVLLIATAGAEPVKKRSSCWERRSMLTFLVLQNGQAQERHVHLVELLPIAACPLGNYKETGTAKSYSCEWMLRDSRQWMRIEDDEVGVKLAAPQSQRENGTVRPKTEKRKIDVADE</sequence>
<gene>
    <name evidence="1" type="ORF">KPL71_009785</name>
</gene>
<evidence type="ECO:0000313" key="1">
    <source>
        <dbReference type="EMBL" id="KAH9784846.1"/>
    </source>
</evidence>
<accession>A0ACB8MGF4</accession>
<keyword evidence="2" id="KW-1185">Reference proteome</keyword>
<proteinExistence type="predicted"/>
<dbReference type="EMBL" id="CM039172">
    <property type="protein sequence ID" value="KAH9784846.1"/>
    <property type="molecule type" value="Genomic_DNA"/>
</dbReference>
<evidence type="ECO:0000313" key="2">
    <source>
        <dbReference type="Proteomes" id="UP000829398"/>
    </source>
</evidence>
<dbReference type="Proteomes" id="UP000829398">
    <property type="component" value="Chromosome 3"/>
</dbReference>
<protein>
    <submittedName>
        <fullName evidence="1">Phosphatidylinositol/phosphatidylcholine transfer protein SFH9</fullName>
    </submittedName>
</protein>
<organism evidence="1 2">
    <name type="scientific">Citrus sinensis</name>
    <name type="common">Sweet orange</name>
    <name type="synonym">Citrus aurantium var. sinensis</name>
    <dbReference type="NCBI Taxonomy" id="2711"/>
    <lineage>
        <taxon>Eukaryota</taxon>
        <taxon>Viridiplantae</taxon>
        <taxon>Streptophyta</taxon>
        <taxon>Embryophyta</taxon>
        <taxon>Tracheophyta</taxon>
        <taxon>Spermatophyta</taxon>
        <taxon>Magnoliopsida</taxon>
        <taxon>eudicotyledons</taxon>
        <taxon>Gunneridae</taxon>
        <taxon>Pentapetalae</taxon>
        <taxon>rosids</taxon>
        <taxon>malvids</taxon>
        <taxon>Sapindales</taxon>
        <taxon>Rutaceae</taxon>
        <taxon>Aurantioideae</taxon>
        <taxon>Citrus</taxon>
    </lineage>
</organism>
<comment type="caution">
    <text evidence="1">The sequence shown here is derived from an EMBL/GenBank/DDBJ whole genome shotgun (WGS) entry which is preliminary data.</text>
</comment>
<name>A0ACB8MGF4_CITSI</name>